<accession>A0A5F1Z1R0</accession>
<organism evidence="2 3">
    <name type="scientific">Leptospira gomenensis</name>
    <dbReference type="NCBI Taxonomy" id="2484974"/>
    <lineage>
        <taxon>Bacteria</taxon>
        <taxon>Pseudomonadati</taxon>
        <taxon>Spirochaetota</taxon>
        <taxon>Spirochaetia</taxon>
        <taxon>Leptospirales</taxon>
        <taxon>Leptospiraceae</taxon>
        <taxon>Leptospira</taxon>
    </lineage>
</organism>
<feature type="compositionally biased region" description="Acidic residues" evidence="1">
    <location>
        <begin position="66"/>
        <end position="77"/>
    </location>
</feature>
<keyword evidence="3" id="KW-1185">Reference proteome</keyword>
<comment type="caution">
    <text evidence="2">The sequence shown here is derived from an EMBL/GenBank/DDBJ whole genome shotgun (WGS) entry which is preliminary data.</text>
</comment>
<dbReference type="Proteomes" id="UP000298277">
    <property type="component" value="Unassembled WGS sequence"/>
</dbReference>
<evidence type="ECO:0000313" key="2">
    <source>
        <dbReference type="EMBL" id="TGK27540.1"/>
    </source>
</evidence>
<evidence type="ECO:0000313" key="3">
    <source>
        <dbReference type="Proteomes" id="UP000298277"/>
    </source>
</evidence>
<dbReference type="AlphaFoldDB" id="A0A5F1Z1R0"/>
<dbReference type="EMBL" id="RQFA01000088">
    <property type="protein sequence ID" value="TGK27540.1"/>
    <property type="molecule type" value="Genomic_DNA"/>
</dbReference>
<sequence length="77" mass="8457">MKLINNTTNNYSKNPPIDSLPKRKVKAGTLINIAGALFFLCDDITVAGNSSIHYTSDNSPGPYYIDDTDYSDLSENL</sequence>
<reference evidence="2" key="1">
    <citation type="journal article" date="2019" name="PLoS Negl. Trop. Dis.">
        <title>Revisiting the worldwide diversity of Leptospira species in the environment.</title>
        <authorList>
            <person name="Vincent A.T."/>
            <person name="Schiettekatte O."/>
            <person name="Bourhy P."/>
            <person name="Veyrier F.J."/>
            <person name="Picardeau M."/>
        </authorList>
    </citation>
    <scope>NUCLEOTIDE SEQUENCE [LARGE SCALE GENOMIC DNA]</scope>
    <source>
        <strain evidence="2">201800299</strain>
    </source>
</reference>
<evidence type="ECO:0000256" key="1">
    <source>
        <dbReference type="SAM" id="MobiDB-lite"/>
    </source>
</evidence>
<name>A0A5F1Z1R0_9LEPT</name>
<protein>
    <submittedName>
        <fullName evidence="2">Uncharacterized protein</fullName>
    </submittedName>
</protein>
<gene>
    <name evidence="2" type="ORF">EHQ17_19410</name>
</gene>
<feature type="region of interest" description="Disordered" evidence="1">
    <location>
        <begin position="53"/>
        <end position="77"/>
    </location>
</feature>
<proteinExistence type="predicted"/>